<evidence type="ECO:0000256" key="1">
    <source>
        <dbReference type="SAM" id="Phobius"/>
    </source>
</evidence>
<keyword evidence="4" id="KW-1185">Reference proteome</keyword>
<keyword evidence="1" id="KW-0812">Transmembrane</keyword>
<reference evidence="3" key="2">
    <citation type="submission" date="2017-05" db="EMBL/GenBank/DDBJ databases">
        <authorList>
            <consortium name="The Broad Institute Genomics Platform"/>
            <consortium name="The Broad Institute Genomic Center for Infectious Diseases"/>
            <person name="Earl A."/>
            <person name="Manson A."/>
            <person name="Schwartman J."/>
            <person name="Gilmore M."/>
            <person name="Abouelleil A."/>
            <person name="Cao P."/>
            <person name="Chapman S."/>
            <person name="Cusick C."/>
            <person name="Shea T."/>
            <person name="Young S."/>
            <person name="Neafsey D."/>
            <person name="Nusbaum C."/>
            <person name="Birren B."/>
        </authorList>
    </citation>
    <scope>NUCLEOTIDE SEQUENCE</scope>
    <source>
        <strain evidence="3">9E7_DIV0242</strain>
    </source>
</reference>
<protein>
    <recommendedName>
        <fullName evidence="5">QueT transporter</fullName>
    </recommendedName>
</protein>
<dbReference type="PANTHER" id="PTHR40044">
    <property type="entry name" value="INTEGRAL MEMBRANE PROTEIN-RELATED"/>
    <property type="match status" value="1"/>
</dbReference>
<gene>
    <name evidence="3" type="ORF">A5888_002363</name>
    <name evidence="2" type="ORF">A5888_002475</name>
</gene>
<proteinExistence type="predicted"/>
<reference evidence="2" key="1">
    <citation type="submission" date="2017-05" db="EMBL/GenBank/DDBJ databases">
        <title>The Genome Sequence of Enterococcus sp. 9E7_DIV0242.</title>
        <authorList>
            <consortium name="The Broad Institute Genomics Platform"/>
            <consortium name="The Broad Institute Genomic Center for Infectious Diseases"/>
            <person name="Earl A."/>
            <person name="Manson A."/>
            <person name="Schwartman J."/>
            <person name="Gilmore M."/>
            <person name="Abouelleil A."/>
            <person name="Cao P."/>
            <person name="Chapman S."/>
            <person name="Cusick C."/>
            <person name="Shea T."/>
            <person name="Young S."/>
            <person name="Neafsey D."/>
            <person name="Nusbaum C."/>
            <person name="Birren B."/>
        </authorList>
    </citation>
    <scope>NUCLEOTIDE SEQUENCE [LARGE SCALE GENOMIC DNA]</scope>
    <source>
        <strain evidence="2">9E7_DIV0242</strain>
    </source>
</reference>
<evidence type="ECO:0000313" key="2">
    <source>
        <dbReference type="EMBL" id="OTP14374.1"/>
    </source>
</evidence>
<dbReference type="Proteomes" id="UP000195141">
    <property type="component" value="Chromosome"/>
</dbReference>
<accession>A0A242K5E9</accession>
<keyword evidence="1" id="KW-1133">Transmembrane helix</keyword>
<name>A0A242K5E9_9ENTE</name>
<evidence type="ECO:0000313" key="3">
    <source>
        <dbReference type="EMBL" id="WYJ90606.1"/>
    </source>
</evidence>
<feature type="transmembrane region" description="Helical" evidence="1">
    <location>
        <begin position="20"/>
        <end position="41"/>
    </location>
</feature>
<dbReference type="AlphaFoldDB" id="A0A242K5E9"/>
<feature type="transmembrane region" description="Helical" evidence="1">
    <location>
        <begin position="76"/>
        <end position="98"/>
    </location>
</feature>
<evidence type="ECO:0008006" key="5">
    <source>
        <dbReference type="Google" id="ProtNLM"/>
    </source>
</evidence>
<reference evidence="3" key="3">
    <citation type="submission" date="2024-03" db="EMBL/GenBank/DDBJ databases">
        <title>The Genome Sequence of Enterococcus sp. DIV0242b.</title>
        <authorList>
            <consortium name="The Broad Institute Genomics Platform"/>
            <consortium name="The Broad Institute Microbial Omics Core"/>
            <consortium name="The Broad Institute Genomic Center for Infectious Diseases"/>
            <person name="Earl A."/>
            <person name="Manson A."/>
            <person name="Gilmore M."/>
            <person name="Schwartman J."/>
            <person name="Shea T."/>
            <person name="Abouelleil A."/>
            <person name="Cao P."/>
            <person name="Chapman S."/>
            <person name="Cusick C."/>
            <person name="Young S."/>
            <person name="Neafsey D."/>
            <person name="Nusbaum C."/>
            <person name="Birren B."/>
        </authorList>
    </citation>
    <scope>NUCLEOTIDE SEQUENCE</scope>
    <source>
        <strain evidence="3">9E7_DIV0242</strain>
    </source>
</reference>
<dbReference type="Pfam" id="PF06177">
    <property type="entry name" value="QueT"/>
    <property type="match status" value="1"/>
</dbReference>
<feature type="transmembrane region" description="Helical" evidence="1">
    <location>
        <begin position="137"/>
        <end position="160"/>
    </location>
</feature>
<dbReference type="PANTHER" id="PTHR40044:SF1">
    <property type="entry name" value="INTEGRAL MEMBRANE PROTEIN"/>
    <property type="match status" value="1"/>
</dbReference>
<dbReference type="EMBL" id="NGMM01000004">
    <property type="protein sequence ID" value="OTP14374.1"/>
    <property type="molecule type" value="Genomic_DNA"/>
</dbReference>
<dbReference type="OrthoDB" id="1706970at2"/>
<sequence length="168" mass="18665">MNNEKTRTTAWSVSELTKMALVTSLYVALTIVLAPFGYGWLQIRLSEMFNYLALYNKRYILAVTLGVAIANMASPLGWIDVVFGSVCTFLVLLICRLVTKPIKNQKIKMAITGILFALSMCTIAGQLTFLYQAPFFFNWLTIGLGELASMTVGGLIIYFVGKKIDLTQ</sequence>
<dbReference type="InterPro" id="IPR010387">
    <property type="entry name" value="QueT"/>
</dbReference>
<dbReference type="RefSeq" id="WP_086349535.1">
    <property type="nucleotide sequence ID" value="NZ_CP147247.1"/>
</dbReference>
<organism evidence="2">
    <name type="scientific">Candidatus Enterococcus clewellii</name>
    <dbReference type="NCBI Taxonomy" id="1834193"/>
    <lineage>
        <taxon>Bacteria</taxon>
        <taxon>Bacillati</taxon>
        <taxon>Bacillota</taxon>
        <taxon>Bacilli</taxon>
        <taxon>Lactobacillales</taxon>
        <taxon>Enterococcaceae</taxon>
        <taxon>Enterococcus</taxon>
    </lineage>
</organism>
<feature type="transmembrane region" description="Helical" evidence="1">
    <location>
        <begin position="110"/>
        <end position="131"/>
    </location>
</feature>
<evidence type="ECO:0000313" key="4">
    <source>
        <dbReference type="Proteomes" id="UP000195141"/>
    </source>
</evidence>
<keyword evidence="1" id="KW-0472">Membrane</keyword>
<dbReference type="PIRSF" id="PIRSF031501">
    <property type="entry name" value="QueT"/>
    <property type="match status" value="1"/>
</dbReference>
<dbReference type="EMBL" id="CP147247">
    <property type="protein sequence ID" value="WYJ90606.1"/>
    <property type="molecule type" value="Genomic_DNA"/>
</dbReference>